<evidence type="ECO:0000313" key="2">
    <source>
        <dbReference type="EMBL" id="EYF06213.1"/>
    </source>
</evidence>
<dbReference type="InterPro" id="IPR008912">
    <property type="entry name" value="Uncharacterised_CoxE"/>
</dbReference>
<dbReference type="InterPro" id="IPR050458">
    <property type="entry name" value="LolB"/>
</dbReference>
<dbReference type="SMART" id="SM00327">
    <property type="entry name" value="VWA"/>
    <property type="match status" value="1"/>
</dbReference>
<feature type="domain" description="VWFA" evidence="1">
    <location>
        <begin position="223"/>
        <end position="383"/>
    </location>
</feature>
<keyword evidence="3" id="KW-1185">Reference proteome</keyword>
<gene>
    <name evidence="2" type="ORF">CAP_2091</name>
</gene>
<dbReference type="eggNOG" id="COG2425">
    <property type="taxonomic scope" value="Bacteria"/>
</dbReference>
<dbReference type="AlphaFoldDB" id="A0A017TAA6"/>
<dbReference type="Gene3D" id="3.40.50.410">
    <property type="entry name" value="von Willebrand factor, type A domain"/>
    <property type="match status" value="1"/>
</dbReference>
<dbReference type="STRING" id="1192034.CAP_2091"/>
<dbReference type="InterPro" id="IPR036465">
    <property type="entry name" value="vWFA_dom_sf"/>
</dbReference>
<dbReference type="EMBL" id="ASRX01000017">
    <property type="protein sequence ID" value="EYF06213.1"/>
    <property type="molecule type" value="Genomic_DNA"/>
</dbReference>
<dbReference type="PANTHER" id="PTHR30634:SF16">
    <property type="entry name" value="OUTER-MEMBRANE LIPOPROTEIN LOLB"/>
    <property type="match status" value="1"/>
</dbReference>
<evidence type="ECO:0000313" key="3">
    <source>
        <dbReference type="Proteomes" id="UP000019678"/>
    </source>
</evidence>
<dbReference type="RefSeq" id="WP_044240334.1">
    <property type="nucleotide sequence ID" value="NZ_ASRX01000017.1"/>
</dbReference>
<dbReference type="Pfam" id="PF05762">
    <property type="entry name" value="VWA_CoxE"/>
    <property type="match status" value="1"/>
</dbReference>
<protein>
    <submittedName>
        <fullName evidence="2">Mg-chelatase subunit ChlD</fullName>
    </submittedName>
</protein>
<sequence>MSDEELPSKDREALLRWRLALGTEAERTSGRFALSGLEGEAGSVGLDPGRLGDLDRALSFVYDDKHDKSGGLAASRPYIPKWLAAVRELFSHEVVALVQKDAIERRGLKQLLFEPETLPLLEKNVELVATLMSARGLIPDRAREAARQIVQEVVDDIRKTLETELRTAVLGALRQHTTSPLRVARNLDWKRTIQKNLKGWDASRKRLVPERLYFWANQQRRHEWDVAVLVDQSGSMAESVVYSSIMAAIFASIDVLRTRLLFFDTEVVDVTPLLVDPVEALFTAQLGGGTDINRAVAYAQQHFIERPEKTLFILISDLYEGGNKTDLLGRLQQLVDSRVKTVCLLALTDGGKPSYDHEMAAKVTALGIPCFGCTPKLLVKVVERIMKGQDLGPLVTQEAR</sequence>
<name>A0A017TAA6_9BACT</name>
<dbReference type="OrthoDB" id="9789979at2"/>
<dbReference type="InterPro" id="IPR002035">
    <property type="entry name" value="VWF_A"/>
</dbReference>
<reference evidence="2 3" key="1">
    <citation type="submission" date="2013-05" db="EMBL/GenBank/DDBJ databases">
        <title>Genome assembly of Chondromyces apiculatus DSM 436.</title>
        <authorList>
            <person name="Sharma G."/>
            <person name="Khatri I."/>
            <person name="Kaur C."/>
            <person name="Mayilraj S."/>
            <person name="Subramanian S."/>
        </authorList>
    </citation>
    <scope>NUCLEOTIDE SEQUENCE [LARGE SCALE GENOMIC DNA]</scope>
    <source>
        <strain evidence="2 3">DSM 436</strain>
    </source>
</reference>
<accession>A0A017TAA6</accession>
<proteinExistence type="predicted"/>
<dbReference type="SUPFAM" id="SSF53300">
    <property type="entry name" value="vWA-like"/>
    <property type="match status" value="1"/>
</dbReference>
<dbReference type="PANTHER" id="PTHR30634">
    <property type="entry name" value="OUTER MEMBRANE LOLAB LIPOPROTEIN INSERTION APPARATUS"/>
    <property type="match status" value="1"/>
</dbReference>
<evidence type="ECO:0000259" key="1">
    <source>
        <dbReference type="SMART" id="SM00327"/>
    </source>
</evidence>
<dbReference type="Proteomes" id="UP000019678">
    <property type="component" value="Unassembled WGS sequence"/>
</dbReference>
<organism evidence="2 3">
    <name type="scientific">Chondromyces apiculatus DSM 436</name>
    <dbReference type="NCBI Taxonomy" id="1192034"/>
    <lineage>
        <taxon>Bacteria</taxon>
        <taxon>Pseudomonadati</taxon>
        <taxon>Myxococcota</taxon>
        <taxon>Polyangia</taxon>
        <taxon>Polyangiales</taxon>
        <taxon>Polyangiaceae</taxon>
        <taxon>Chondromyces</taxon>
    </lineage>
</organism>
<comment type="caution">
    <text evidence="2">The sequence shown here is derived from an EMBL/GenBank/DDBJ whole genome shotgun (WGS) entry which is preliminary data.</text>
</comment>